<feature type="transmembrane region" description="Helical" evidence="1">
    <location>
        <begin position="77"/>
        <end position="97"/>
    </location>
</feature>
<dbReference type="RefSeq" id="WP_062520942.1">
    <property type="nucleotide sequence ID" value="NZ_CP048429.1"/>
</dbReference>
<evidence type="ECO:0000313" key="2">
    <source>
        <dbReference type="EMBL" id="SDM64003.1"/>
    </source>
</evidence>
<keyword evidence="1" id="KW-0472">Membrane</keyword>
<proteinExistence type="predicted"/>
<evidence type="ECO:0000313" key="3">
    <source>
        <dbReference type="Proteomes" id="UP000182783"/>
    </source>
</evidence>
<keyword evidence="1" id="KW-0812">Transmembrane</keyword>
<accession>A0A1G9UVP9</accession>
<organism evidence="2 3">
    <name type="scientific">Paenibacillus jilunlii</name>
    <dbReference type="NCBI Taxonomy" id="682956"/>
    <lineage>
        <taxon>Bacteria</taxon>
        <taxon>Bacillati</taxon>
        <taxon>Bacillota</taxon>
        <taxon>Bacilli</taxon>
        <taxon>Bacillales</taxon>
        <taxon>Paenibacillaceae</taxon>
        <taxon>Paenibacillus</taxon>
    </lineage>
</organism>
<name>A0A1G9UVP9_9BACL</name>
<gene>
    <name evidence="2" type="ORF">SAMN05216191_11591</name>
</gene>
<feature type="transmembrane region" description="Helical" evidence="1">
    <location>
        <begin position="103"/>
        <end position="127"/>
    </location>
</feature>
<feature type="transmembrane region" description="Helical" evidence="1">
    <location>
        <begin position="139"/>
        <end position="157"/>
    </location>
</feature>
<dbReference type="EMBL" id="FNGM01000015">
    <property type="protein sequence ID" value="SDM64003.1"/>
    <property type="molecule type" value="Genomic_DNA"/>
</dbReference>
<dbReference type="Proteomes" id="UP000182783">
    <property type="component" value="Unassembled WGS sequence"/>
</dbReference>
<protein>
    <submittedName>
        <fullName evidence="2">Uncharacterized protein</fullName>
    </submittedName>
</protein>
<reference evidence="2 3" key="1">
    <citation type="submission" date="2016-10" db="EMBL/GenBank/DDBJ databases">
        <authorList>
            <person name="de Groot N.N."/>
        </authorList>
    </citation>
    <scope>NUCLEOTIDE SEQUENCE [LARGE SCALE GENOMIC DNA]</scope>
    <source>
        <strain evidence="2 3">CGMCC 1.10239</strain>
    </source>
</reference>
<keyword evidence="1" id="KW-1133">Transmembrane helix</keyword>
<feature type="transmembrane region" description="Helical" evidence="1">
    <location>
        <begin position="49"/>
        <end position="65"/>
    </location>
</feature>
<evidence type="ECO:0000256" key="1">
    <source>
        <dbReference type="SAM" id="Phobius"/>
    </source>
</evidence>
<sequence>MRNRSANIILSFVLVTLTVLSYMTGRSVIKKFDGQLFSHSSVPLETSALFLVLLIGIGITLGFMIHDSSKISEIIILWPWVHLIVLIVSLVIGGTVWDYAMVPAFYSLVILPINLIGEGISVGFLITRLFSRENSRSKVIAMIFINLLIICLVLQEMSKESHSDFFM</sequence>
<dbReference type="AlphaFoldDB" id="A0A1G9UVP9"/>